<accession>A0A075H2W8</accession>
<proteinExistence type="predicted"/>
<reference evidence="2" key="1">
    <citation type="journal article" date="2014" name="Genome Biol. Evol.">
        <title>Pangenome evidence for extensive interdomain horizontal transfer affecting lineage core and shell genes in uncultured planktonic thaumarchaeota and euryarchaeota.</title>
        <authorList>
            <person name="Deschamps P."/>
            <person name="Zivanovic Y."/>
            <person name="Moreira D."/>
            <person name="Rodriguez-Valera F."/>
            <person name="Lopez-Garcia P."/>
        </authorList>
    </citation>
    <scope>NUCLEOTIDE SEQUENCE</scope>
</reference>
<dbReference type="Gene3D" id="3.40.50.620">
    <property type="entry name" value="HUPs"/>
    <property type="match status" value="1"/>
</dbReference>
<dbReference type="InterPro" id="IPR003848">
    <property type="entry name" value="DUF218"/>
</dbReference>
<protein>
    <recommendedName>
        <fullName evidence="1">DUF218 domain-containing protein</fullName>
    </recommendedName>
</protein>
<dbReference type="EMBL" id="KF900891">
    <property type="protein sequence ID" value="AIF10444.1"/>
    <property type="molecule type" value="Genomic_DNA"/>
</dbReference>
<name>A0A075H2W8_9ARCH</name>
<dbReference type="AlphaFoldDB" id="A0A075H2W8"/>
<organism evidence="2">
    <name type="scientific">uncultured marine thaumarchaeote KM3_45_G08</name>
    <dbReference type="NCBI Taxonomy" id="1456157"/>
    <lineage>
        <taxon>Archaea</taxon>
        <taxon>Nitrososphaerota</taxon>
        <taxon>environmental samples</taxon>
    </lineage>
</organism>
<dbReference type="InterPro" id="IPR014729">
    <property type="entry name" value="Rossmann-like_a/b/a_fold"/>
</dbReference>
<feature type="domain" description="DUF218" evidence="1">
    <location>
        <begin position="37"/>
        <end position="176"/>
    </location>
</feature>
<dbReference type="Pfam" id="PF02698">
    <property type="entry name" value="DUF218"/>
    <property type="match status" value="1"/>
</dbReference>
<sequence length="195" mass="22004">MAWLGLLVLLLAAWLTGFLLFVSKVPRDIQTDAHIVDAVVVLTGGSKRLEVGFELLRGGRASFMFISGVSKGVKLKDLFLTETGYEEKLLDRVEAGYGAKNTLENAQETARWVSRRGYRSLYLVTASYHMPRSLKEFSRQMSGVEIIPYPVFPDSVRLVRWWRWPGTTALLVEEYVKFLTSAFTYFVVPELNSGG</sequence>
<dbReference type="CDD" id="cd06259">
    <property type="entry name" value="YdcF-like"/>
    <property type="match status" value="1"/>
</dbReference>
<evidence type="ECO:0000259" key="1">
    <source>
        <dbReference type="Pfam" id="PF02698"/>
    </source>
</evidence>
<evidence type="ECO:0000313" key="2">
    <source>
        <dbReference type="EMBL" id="AIF10444.1"/>
    </source>
</evidence>